<accession>A0ABS3K7S4</accession>
<protein>
    <submittedName>
        <fullName evidence="1">Capsular biosynthesis protein</fullName>
    </submittedName>
</protein>
<dbReference type="CDD" id="cd16441">
    <property type="entry name" value="beta_Kdo_transferase_KpsS"/>
    <property type="match status" value="1"/>
</dbReference>
<organism evidence="1 2">
    <name type="scientific">Roseomonas marmotae</name>
    <dbReference type="NCBI Taxonomy" id="2768161"/>
    <lineage>
        <taxon>Bacteria</taxon>
        <taxon>Pseudomonadati</taxon>
        <taxon>Pseudomonadota</taxon>
        <taxon>Alphaproteobacteria</taxon>
        <taxon>Acetobacterales</taxon>
        <taxon>Roseomonadaceae</taxon>
        <taxon>Roseomonas</taxon>
    </lineage>
</organism>
<reference evidence="1 2" key="1">
    <citation type="submission" date="2020-09" db="EMBL/GenBank/DDBJ databases">
        <title>Roseomonas.</title>
        <authorList>
            <person name="Zhu W."/>
        </authorList>
    </citation>
    <scope>NUCLEOTIDE SEQUENCE [LARGE SCALE GENOMIC DNA]</scope>
    <source>
        <strain evidence="1 2">1311</strain>
    </source>
</reference>
<dbReference type="Pfam" id="PF05159">
    <property type="entry name" value="Capsule_synth"/>
    <property type="match status" value="1"/>
</dbReference>
<dbReference type="RefSeq" id="WP_207444681.1">
    <property type="nucleotide sequence ID" value="NZ_CP061091.1"/>
</dbReference>
<evidence type="ECO:0000313" key="2">
    <source>
        <dbReference type="Proteomes" id="UP001518990"/>
    </source>
</evidence>
<sequence>MPPGESPARKRFLFLQGPISPFFQEVGAGLRALGHVVHRINLHLGDRLFWRIPGATNFRGRPTEWPDFIGRFLDEKRITHLVLLGEQRPYHKLAIAAAAERGVEVVVTDLGYIRPDWIVMERDGLNASSRFTRDPQTIVRLGAALPPPDLVVRHHDDFRTQAVLDVVYNIAGIMPWPFPHYRGHQIYNPLPFYAGIVLRLMKRGSENRQADCILQRLSGTGPLYLFAMQMENDFSIRAYSRYTDMDTPLREVALSFAHHAPPGTHLLVKAHPLDPGLKNWSRRVQHMAREAGLEGRMHYLGGGNLGAIVEQVQGVVTVNSTVGLRAILGQTPTFALGEALYRIPGLVFSGTLDEFWTQGAPPDPALREGFLRSIAHSLHIRGVYHAREGRQVAVHGAVRRLHEGILNRPVPEALDPETEGATAGFWPPKRVVRQSA</sequence>
<proteinExistence type="predicted"/>
<dbReference type="Proteomes" id="UP001518990">
    <property type="component" value="Unassembled WGS sequence"/>
</dbReference>
<dbReference type="InterPro" id="IPR007833">
    <property type="entry name" value="Capsule_polysaccharide_synth"/>
</dbReference>
<gene>
    <name evidence="1" type="ORF">IAI60_00345</name>
</gene>
<dbReference type="EMBL" id="JACTNF010000001">
    <property type="protein sequence ID" value="MBO1073052.1"/>
    <property type="molecule type" value="Genomic_DNA"/>
</dbReference>
<comment type="caution">
    <text evidence="1">The sequence shown here is derived from an EMBL/GenBank/DDBJ whole genome shotgun (WGS) entry which is preliminary data.</text>
</comment>
<evidence type="ECO:0000313" key="1">
    <source>
        <dbReference type="EMBL" id="MBO1073052.1"/>
    </source>
</evidence>
<keyword evidence="2" id="KW-1185">Reference proteome</keyword>
<name>A0ABS3K7S4_9PROT</name>